<sequence>MRRRSGGSVRSQDRFVQVTLPRKREELGRLLNQQELYGGSLFGLRIRLKSFGNYLVGCVIKGGKRLLEPGSGIKEEKGL</sequence>
<evidence type="ECO:0000313" key="1">
    <source>
        <dbReference type="EnsemblPlants" id="Solyc12g044655.1.1"/>
    </source>
</evidence>
<dbReference type="InParanoid" id="A0A3Q7JWB0"/>
<evidence type="ECO:0000313" key="2">
    <source>
        <dbReference type="Proteomes" id="UP000004994"/>
    </source>
</evidence>
<accession>A0A3Q7JWB0</accession>
<reference evidence="1" key="1">
    <citation type="journal article" date="2012" name="Nature">
        <title>The tomato genome sequence provides insights into fleshy fruit evolution.</title>
        <authorList>
            <consortium name="Tomato Genome Consortium"/>
        </authorList>
    </citation>
    <scope>NUCLEOTIDE SEQUENCE [LARGE SCALE GENOMIC DNA]</scope>
    <source>
        <strain evidence="1">cv. Heinz 1706</strain>
    </source>
</reference>
<dbReference type="Gramene" id="Solyc12g044655.1.1">
    <property type="protein sequence ID" value="Solyc12g044655.1.1"/>
    <property type="gene ID" value="Solyc12g044655.1"/>
</dbReference>
<proteinExistence type="predicted"/>
<protein>
    <submittedName>
        <fullName evidence="1">Uncharacterized protein</fullName>
    </submittedName>
</protein>
<reference evidence="1" key="2">
    <citation type="submission" date="2019-01" db="UniProtKB">
        <authorList>
            <consortium name="EnsemblPlants"/>
        </authorList>
    </citation>
    <scope>IDENTIFICATION</scope>
    <source>
        <strain evidence="1">cv. Heinz 1706</strain>
    </source>
</reference>
<dbReference type="EnsemblPlants" id="Solyc12g044655.1.1">
    <property type="protein sequence ID" value="Solyc12g044655.1.1"/>
    <property type="gene ID" value="Solyc12g044655.1"/>
</dbReference>
<name>A0A3Q7JWB0_SOLLC</name>
<dbReference type="Proteomes" id="UP000004994">
    <property type="component" value="Chromosome 12"/>
</dbReference>
<keyword evidence="2" id="KW-1185">Reference proteome</keyword>
<organism evidence="1">
    <name type="scientific">Solanum lycopersicum</name>
    <name type="common">Tomato</name>
    <name type="synonym">Lycopersicon esculentum</name>
    <dbReference type="NCBI Taxonomy" id="4081"/>
    <lineage>
        <taxon>Eukaryota</taxon>
        <taxon>Viridiplantae</taxon>
        <taxon>Streptophyta</taxon>
        <taxon>Embryophyta</taxon>
        <taxon>Tracheophyta</taxon>
        <taxon>Spermatophyta</taxon>
        <taxon>Magnoliopsida</taxon>
        <taxon>eudicotyledons</taxon>
        <taxon>Gunneridae</taxon>
        <taxon>Pentapetalae</taxon>
        <taxon>asterids</taxon>
        <taxon>lamiids</taxon>
        <taxon>Solanales</taxon>
        <taxon>Solanaceae</taxon>
        <taxon>Solanoideae</taxon>
        <taxon>Solaneae</taxon>
        <taxon>Solanum</taxon>
        <taxon>Solanum subgen. Lycopersicon</taxon>
    </lineage>
</organism>
<dbReference type="AlphaFoldDB" id="A0A3Q7JWB0"/>